<feature type="transmembrane region" description="Helical" evidence="1">
    <location>
        <begin position="155"/>
        <end position="178"/>
    </location>
</feature>
<feature type="transmembrane region" description="Helical" evidence="1">
    <location>
        <begin position="112"/>
        <end position="135"/>
    </location>
</feature>
<dbReference type="KEGG" id="malk:MalAC0309_1965"/>
<evidence type="ECO:0000313" key="2">
    <source>
        <dbReference type="EMBL" id="BAU32810.1"/>
    </source>
</evidence>
<dbReference type="OrthoDB" id="5122990at2"/>
<dbReference type="Proteomes" id="UP000218965">
    <property type="component" value="Chromosome"/>
</dbReference>
<protein>
    <submittedName>
        <fullName evidence="2">Cytochrome d oxidase subunit II</fullName>
    </submittedName>
</protein>
<keyword evidence="1" id="KW-0472">Membrane</keyword>
<feature type="transmembrane region" description="Helical" evidence="1">
    <location>
        <begin position="237"/>
        <end position="258"/>
    </location>
</feature>
<dbReference type="EMBL" id="AP017315">
    <property type="protein sequence ID" value="BAU32810.1"/>
    <property type="molecule type" value="Genomic_DNA"/>
</dbReference>
<dbReference type="InterPro" id="IPR036259">
    <property type="entry name" value="MFS_trans_sf"/>
</dbReference>
<evidence type="ECO:0000256" key="1">
    <source>
        <dbReference type="SAM" id="Phobius"/>
    </source>
</evidence>
<keyword evidence="1" id="KW-0812">Transmembrane</keyword>
<feature type="transmembrane region" description="Helical" evidence="1">
    <location>
        <begin position="7"/>
        <end position="27"/>
    </location>
</feature>
<organism evidence="2 3">
    <name type="scientific">Microcella alkaliphila</name>
    <dbReference type="NCBI Taxonomy" id="279828"/>
    <lineage>
        <taxon>Bacteria</taxon>
        <taxon>Bacillati</taxon>
        <taxon>Actinomycetota</taxon>
        <taxon>Actinomycetes</taxon>
        <taxon>Micrococcales</taxon>
        <taxon>Microbacteriaceae</taxon>
        <taxon>Microcella</taxon>
    </lineage>
</organism>
<reference evidence="2 3" key="2">
    <citation type="submission" date="2016-01" db="EMBL/GenBank/DDBJ databases">
        <title>Microcella alkaliphila JAM AC0309 whole genome shotgun sequence.</title>
        <authorList>
            <person name="Kurata A."/>
            <person name="Hirose Y."/>
            <person name="Kishimoto N."/>
            <person name="Kobayashi T."/>
        </authorList>
    </citation>
    <scope>NUCLEOTIDE SEQUENCE [LARGE SCALE GENOMIC DNA]</scope>
    <source>
        <strain evidence="2 3">JAM AC0309</strain>
    </source>
</reference>
<reference evidence="3" key="1">
    <citation type="submission" date="2015-12" db="EMBL/GenBank/DDBJ databases">
        <authorList>
            <person name="Shamseldin A."/>
            <person name="Moawad H."/>
            <person name="Abd El-Rahim W.M."/>
            <person name="Sadowsky M.J."/>
        </authorList>
    </citation>
    <scope>NUCLEOTIDE SEQUENCE [LARGE SCALE GENOMIC DNA]</scope>
    <source>
        <strain evidence="3">JAM AC0309</strain>
    </source>
</reference>
<dbReference type="AlphaFoldDB" id="A0A0U4WYL4"/>
<name>A0A0U4WYL4_9MICO</name>
<gene>
    <name evidence="2" type="ORF">MalAC0309_1965</name>
</gene>
<dbReference type="SUPFAM" id="SSF103473">
    <property type="entry name" value="MFS general substrate transporter"/>
    <property type="match status" value="1"/>
</dbReference>
<keyword evidence="1" id="KW-1133">Transmembrane helix</keyword>
<dbReference type="RefSeq" id="WP_096422238.1">
    <property type="nucleotide sequence ID" value="NZ_AP017315.1"/>
</dbReference>
<accession>A0A0U4WYL4</accession>
<feature type="transmembrane region" description="Helical" evidence="1">
    <location>
        <begin position="33"/>
        <end position="53"/>
    </location>
</feature>
<evidence type="ECO:0000313" key="3">
    <source>
        <dbReference type="Proteomes" id="UP000218965"/>
    </source>
</evidence>
<feature type="transmembrane region" description="Helical" evidence="1">
    <location>
        <begin position="198"/>
        <end position="217"/>
    </location>
</feature>
<sequence>MRLTADLFRWGLSVLLMVPFLAIGGWALGLPALLWAALIAVFLGGAVNVAAVVRGIRRVSDGRAVDDILRSVDGQANAPAEPLDVRQRLIFPDEPDALDADPDDRRLARRTAALGSALGLVALGVAGALIAAVAIPRALAGDGLTLTQTYGVWGGGSVLFAVGLGIWSIAVLVVAAALWLSGRADGPVARRLASPRRIVALAAVAGAALVVGWFAPAAAPGLAGALGPGVALGDADAWRSGFGLLGVGLCLAAIVLTVPRWKRRVRR</sequence>
<proteinExistence type="predicted"/>